<keyword evidence="3" id="KW-1185">Reference proteome</keyword>
<dbReference type="PATRIC" id="fig|157838.3.peg.3949"/>
<accession>A0A0Q3X048</accession>
<organism evidence="2 3">
    <name type="scientific">Heyndrickxia shackletonii</name>
    <dbReference type="NCBI Taxonomy" id="157838"/>
    <lineage>
        <taxon>Bacteria</taxon>
        <taxon>Bacillati</taxon>
        <taxon>Bacillota</taxon>
        <taxon>Bacilli</taxon>
        <taxon>Bacillales</taxon>
        <taxon>Bacillaceae</taxon>
        <taxon>Heyndrickxia</taxon>
    </lineage>
</organism>
<evidence type="ECO:0000313" key="3">
    <source>
        <dbReference type="Proteomes" id="UP000051888"/>
    </source>
</evidence>
<dbReference type="Proteomes" id="UP000051888">
    <property type="component" value="Unassembled WGS sequence"/>
</dbReference>
<sequence length="109" mass="12706">MRDEEKYEKIAQMPGFQQLLSKKKKFILTSTLTIFILFMALPVLTSYSTILNHSIVGPITWAWFWAFMLFVMTWLFCVLYTKKANSFDRLSETIKEGANKELAVKEAKV</sequence>
<keyword evidence="1" id="KW-0812">Transmembrane</keyword>
<dbReference type="PANTHER" id="PTHR38441:SF1">
    <property type="entry name" value="MEMBRANE PROTEIN"/>
    <property type="match status" value="1"/>
</dbReference>
<dbReference type="EMBL" id="LJJC01000004">
    <property type="protein sequence ID" value="KQL55186.1"/>
    <property type="molecule type" value="Genomic_DNA"/>
</dbReference>
<dbReference type="Pfam" id="PF04341">
    <property type="entry name" value="DUF485"/>
    <property type="match status" value="1"/>
</dbReference>
<keyword evidence="1" id="KW-0472">Membrane</keyword>
<proteinExistence type="predicted"/>
<name>A0A0Q3X048_9BACI</name>
<evidence type="ECO:0000256" key="1">
    <source>
        <dbReference type="SAM" id="Phobius"/>
    </source>
</evidence>
<protein>
    <recommendedName>
        <fullName evidence="4">DUF485 domain-containing protein</fullName>
    </recommendedName>
</protein>
<dbReference type="STRING" id="157838.AN964_17820"/>
<dbReference type="AlphaFoldDB" id="A0A0Q3X048"/>
<evidence type="ECO:0000313" key="2">
    <source>
        <dbReference type="EMBL" id="KQL55186.1"/>
    </source>
</evidence>
<comment type="caution">
    <text evidence="2">The sequence shown here is derived from an EMBL/GenBank/DDBJ whole genome shotgun (WGS) entry which is preliminary data.</text>
</comment>
<reference evidence="2 3" key="1">
    <citation type="submission" date="2015-09" db="EMBL/GenBank/DDBJ databases">
        <title>Genome sequencing project for genomic taxonomy and phylogenomics of Bacillus-like bacteria.</title>
        <authorList>
            <person name="Liu B."/>
            <person name="Wang J."/>
            <person name="Zhu Y."/>
            <person name="Liu G."/>
            <person name="Chen Q."/>
            <person name="Chen Z."/>
            <person name="Lan J."/>
            <person name="Che J."/>
            <person name="Ge C."/>
            <person name="Shi H."/>
            <person name="Pan Z."/>
            <person name="Liu X."/>
        </authorList>
    </citation>
    <scope>NUCLEOTIDE SEQUENCE [LARGE SCALE GENOMIC DNA]</scope>
    <source>
        <strain evidence="2 3">LMG 18435</strain>
    </source>
</reference>
<feature type="transmembrane region" description="Helical" evidence="1">
    <location>
        <begin position="26"/>
        <end position="50"/>
    </location>
</feature>
<dbReference type="InterPro" id="IPR007436">
    <property type="entry name" value="DUF485"/>
</dbReference>
<dbReference type="RefSeq" id="WP_055740982.1">
    <property type="nucleotide sequence ID" value="NZ_JAAIWL010000005.1"/>
</dbReference>
<gene>
    <name evidence="2" type="ORF">AN964_17820</name>
</gene>
<keyword evidence="1" id="KW-1133">Transmembrane helix</keyword>
<feature type="transmembrane region" description="Helical" evidence="1">
    <location>
        <begin position="62"/>
        <end position="81"/>
    </location>
</feature>
<evidence type="ECO:0008006" key="4">
    <source>
        <dbReference type="Google" id="ProtNLM"/>
    </source>
</evidence>
<dbReference type="PANTHER" id="PTHR38441">
    <property type="entry name" value="INTEGRAL MEMBRANE PROTEIN-RELATED"/>
    <property type="match status" value="1"/>
</dbReference>